<feature type="compositionally biased region" description="Basic and acidic residues" evidence="7">
    <location>
        <begin position="145"/>
        <end position="154"/>
    </location>
</feature>
<evidence type="ECO:0000256" key="7">
    <source>
        <dbReference type="SAM" id="MobiDB-lite"/>
    </source>
</evidence>
<dbReference type="SMART" id="SM00256">
    <property type="entry name" value="FBOX"/>
    <property type="match status" value="1"/>
</dbReference>
<feature type="domain" description="F-box" evidence="8">
    <location>
        <begin position="234"/>
        <end position="280"/>
    </location>
</feature>
<evidence type="ECO:0000313" key="10">
    <source>
        <dbReference type="EMBL" id="KAG0553573.1"/>
    </source>
</evidence>
<dbReference type="PROSITE" id="PS51184">
    <property type="entry name" value="JMJC"/>
    <property type="match status" value="1"/>
</dbReference>
<dbReference type="AlphaFoldDB" id="A0A8T0G2W7"/>
<protein>
    <recommendedName>
        <fullName evidence="12">F-box protein</fullName>
    </recommendedName>
</protein>
<dbReference type="Pfam" id="PF12937">
    <property type="entry name" value="F-box-like"/>
    <property type="match status" value="1"/>
</dbReference>
<sequence>MNVHENLCRTGSRSPLCVSGRLMPLSLHFAFVNLEAAYGFYCSCYSDKNACLASSRISERELLGSGCGVWVLGFRGLGFKLEPVLRTLLICFTVVPAGIARRNPSLSSSEVKELLMAQRAEKKLKRKLAGEGRVEGTVPVSAGGDGKKVNESEVRLPEVCEAERKRRKKQKNKKSKKVSISNGQQLESPDSRDDEEEGQENHYGLQRGSHSYGIQPLGNLFLSTSGRNVRDVGLGTLQVLNDETIIDILSNLDGRDLARLALVSKAFYVFAHQDSLWRNLVLDNYKGELGFQGCWKTTYLASLVPKYAGPPHLPLKVKDFYSDYLFQSWLCASLEIKPDWLSTDNIEKRENLSVEEFIRDFEEPNKPVLLRGAMDSWPALKKWNREYLLKHAGDIDFAAGPIHLKLSDYYKYADVVEEERPLYIFDSKFAEKSPQLAADYEVPVYFREDLFSILGIERPDYRWLIAGPARSGSSFHIDPNSTSAWNAVVRGAKKWVMYPPEVVPPGVFPSPDGADVATSVSITEWFMNFYGETKKRAEKPVECICRAGEVVFVPRGWWHVVINLEESIAITQNFVSRSNILNVLEFLSRPNSQHLVSGTKDRVNLHEKFRTRYEALYPGSIEAIKQKTEEREASLRAQKTSIWDNAADVMTGGFKFGF</sequence>
<dbReference type="GO" id="GO:0005634">
    <property type="term" value="C:nucleus"/>
    <property type="evidence" value="ECO:0007669"/>
    <property type="project" value="UniProtKB-SubCell"/>
</dbReference>
<feature type="domain" description="JmjC" evidence="9">
    <location>
        <begin position="431"/>
        <end position="591"/>
    </location>
</feature>
<reference evidence="10" key="1">
    <citation type="submission" date="2020-06" db="EMBL/GenBank/DDBJ databases">
        <title>WGS assembly of Ceratodon purpureus strain R40.</title>
        <authorList>
            <person name="Carey S.B."/>
            <person name="Jenkins J."/>
            <person name="Shu S."/>
            <person name="Lovell J.T."/>
            <person name="Sreedasyam A."/>
            <person name="Maumus F."/>
            <person name="Tiley G.P."/>
            <person name="Fernandez-Pozo N."/>
            <person name="Barry K."/>
            <person name="Chen C."/>
            <person name="Wang M."/>
            <person name="Lipzen A."/>
            <person name="Daum C."/>
            <person name="Saski C.A."/>
            <person name="Payton A.C."/>
            <person name="Mcbreen J.C."/>
            <person name="Conrad R.E."/>
            <person name="Kollar L.M."/>
            <person name="Olsson S."/>
            <person name="Huttunen S."/>
            <person name="Landis J.B."/>
            <person name="Wickett N.J."/>
            <person name="Johnson M.G."/>
            <person name="Rensing S.A."/>
            <person name="Grimwood J."/>
            <person name="Schmutz J."/>
            <person name="Mcdaniel S.F."/>
        </authorList>
    </citation>
    <scope>NUCLEOTIDE SEQUENCE</scope>
    <source>
        <strain evidence="10">R40</strain>
    </source>
</reference>
<evidence type="ECO:0000256" key="1">
    <source>
        <dbReference type="ARBA" id="ARBA00004123"/>
    </source>
</evidence>
<evidence type="ECO:0000256" key="2">
    <source>
        <dbReference type="ARBA" id="ARBA00006801"/>
    </source>
</evidence>
<dbReference type="GO" id="GO:0046872">
    <property type="term" value="F:metal ion binding"/>
    <property type="evidence" value="ECO:0007669"/>
    <property type="project" value="UniProtKB-KW"/>
</dbReference>
<dbReference type="SMART" id="SM00558">
    <property type="entry name" value="JmjC"/>
    <property type="match status" value="1"/>
</dbReference>
<keyword evidence="3" id="KW-0479">Metal-binding</keyword>
<feature type="region of interest" description="Disordered" evidence="7">
    <location>
        <begin position="160"/>
        <end position="209"/>
    </location>
</feature>
<dbReference type="GO" id="GO:0016491">
    <property type="term" value="F:oxidoreductase activity"/>
    <property type="evidence" value="ECO:0007669"/>
    <property type="project" value="UniProtKB-KW"/>
</dbReference>
<evidence type="ECO:0000256" key="6">
    <source>
        <dbReference type="ARBA" id="ARBA00023242"/>
    </source>
</evidence>
<gene>
    <name evidence="10" type="ORF">KC19_12G021800</name>
</gene>
<dbReference type="Proteomes" id="UP000822688">
    <property type="component" value="Chromosome 12"/>
</dbReference>
<evidence type="ECO:0000259" key="9">
    <source>
        <dbReference type="PROSITE" id="PS51184"/>
    </source>
</evidence>
<accession>A0A8T0G2W7</accession>
<proteinExistence type="inferred from homology"/>
<feature type="compositionally biased region" description="Basic residues" evidence="7">
    <location>
        <begin position="165"/>
        <end position="177"/>
    </location>
</feature>
<dbReference type="InterPro" id="IPR036047">
    <property type="entry name" value="F-box-like_dom_sf"/>
</dbReference>
<dbReference type="Gene3D" id="2.60.120.650">
    <property type="entry name" value="Cupin"/>
    <property type="match status" value="1"/>
</dbReference>
<dbReference type="InterPro" id="IPR050910">
    <property type="entry name" value="JMJD6_ArgDemeth/LysHydrox"/>
</dbReference>
<evidence type="ECO:0000259" key="8">
    <source>
        <dbReference type="PROSITE" id="PS50181"/>
    </source>
</evidence>
<dbReference type="FunFam" id="2.60.120.650:FF:000045">
    <property type="entry name" value="F-box protein At1g78280"/>
    <property type="match status" value="1"/>
</dbReference>
<dbReference type="Pfam" id="PF13621">
    <property type="entry name" value="Cupin_8"/>
    <property type="match status" value="1"/>
</dbReference>
<dbReference type="GO" id="GO:0000987">
    <property type="term" value="F:cis-regulatory region sequence-specific DNA binding"/>
    <property type="evidence" value="ECO:0007669"/>
    <property type="project" value="TreeGrafter"/>
</dbReference>
<comment type="subcellular location">
    <subcellularLocation>
        <location evidence="1">Nucleus</location>
    </subcellularLocation>
</comment>
<keyword evidence="4" id="KW-0560">Oxidoreductase</keyword>
<dbReference type="InterPro" id="IPR003347">
    <property type="entry name" value="JmjC_dom"/>
</dbReference>
<evidence type="ECO:0000256" key="5">
    <source>
        <dbReference type="ARBA" id="ARBA00023004"/>
    </source>
</evidence>
<keyword evidence="5" id="KW-0408">Iron</keyword>
<dbReference type="PANTHER" id="PTHR12480">
    <property type="entry name" value="ARGININE DEMETHYLASE AND LYSYL-HYDROXYLASE JMJD"/>
    <property type="match status" value="1"/>
</dbReference>
<dbReference type="InterPro" id="IPR041667">
    <property type="entry name" value="Cupin_8"/>
</dbReference>
<dbReference type="PANTHER" id="PTHR12480:SF21">
    <property type="entry name" value="JMJC DOMAIN-CONTAINING PROTEIN 8"/>
    <property type="match status" value="1"/>
</dbReference>
<evidence type="ECO:0000313" key="11">
    <source>
        <dbReference type="Proteomes" id="UP000822688"/>
    </source>
</evidence>
<comment type="similarity">
    <text evidence="2">Belongs to the JARID1 histone demethylase family.</text>
</comment>
<feature type="region of interest" description="Disordered" evidence="7">
    <location>
        <begin position="135"/>
        <end position="154"/>
    </location>
</feature>
<organism evidence="10 11">
    <name type="scientific">Ceratodon purpureus</name>
    <name type="common">Fire moss</name>
    <name type="synonym">Dicranum purpureum</name>
    <dbReference type="NCBI Taxonomy" id="3225"/>
    <lineage>
        <taxon>Eukaryota</taxon>
        <taxon>Viridiplantae</taxon>
        <taxon>Streptophyta</taxon>
        <taxon>Embryophyta</taxon>
        <taxon>Bryophyta</taxon>
        <taxon>Bryophytina</taxon>
        <taxon>Bryopsida</taxon>
        <taxon>Dicranidae</taxon>
        <taxon>Pseudoditrichales</taxon>
        <taxon>Ditrichaceae</taxon>
        <taxon>Ceratodon</taxon>
    </lineage>
</organism>
<dbReference type="InterPro" id="IPR001810">
    <property type="entry name" value="F-box_dom"/>
</dbReference>
<dbReference type="PROSITE" id="PS50181">
    <property type="entry name" value="FBOX"/>
    <property type="match status" value="1"/>
</dbReference>
<keyword evidence="6" id="KW-0539">Nucleus</keyword>
<evidence type="ECO:0000256" key="3">
    <source>
        <dbReference type="ARBA" id="ARBA00022723"/>
    </source>
</evidence>
<dbReference type="Gene3D" id="1.20.1280.50">
    <property type="match status" value="1"/>
</dbReference>
<dbReference type="SUPFAM" id="SSF81383">
    <property type="entry name" value="F-box domain"/>
    <property type="match status" value="1"/>
</dbReference>
<dbReference type="SUPFAM" id="SSF51197">
    <property type="entry name" value="Clavaminate synthase-like"/>
    <property type="match status" value="1"/>
</dbReference>
<evidence type="ECO:0008006" key="12">
    <source>
        <dbReference type="Google" id="ProtNLM"/>
    </source>
</evidence>
<keyword evidence="11" id="KW-1185">Reference proteome</keyword>
<name>A0A8T0G2W7_CERPU</name>
<evidence type="ECO:0000256" key="4">
    <source>
        <dbReference type="ARBA" id="ARBA00023002"/>
    </source>
</evidence>
<dbReference type="EMBL" id="CM026433">
    <property type="protein sequence ID" value="KAG0553573.1"/>
    <property type="molecule type" value="Genomic_DNA"/>
</dbReference>
<feature type="compositionally biased region" description="Polar residues" evidence="7">
    <location>
        <begin position="178"/>
        <end position="188"/>
    </location>
</feature>
<comment type="caution">
    <text evidence="10">The sequence shown here is derived from an EMBL/GenBank/DDBJ whole genome shotgun (WGS) entry which is preliminary data.</text>
</comment>